<feature type="chain" id="PRO_5042157555" evidence="1">
    <location>
        <begin position="21"/>
        <end position="203"/>
    </location>
</feature>
<name>A0AAD7E2N4_9AGAR</name>
<keyword evidence="3" id="KW-1185">Reference proteome</keyword>
<proteinExistence type="predicted"/>
<sequence>MFRLLALSVLALASTLAATALPGFQSPASAVSPCGDAATVVISNTTIQVGAEQVHMSSFSCAGVTGSTTVTPHPSLAARTTRNVCGEPCTIVSCIDEGLPVPQDSDCAIIADAIGILGSQVLGPGGTTYELNAANGFFKQLVFGTCMTDIGVSAEEDTEACWSDWASIITQLIAACPGMPIGGCTSVPPGLTFADWSMEIRHS</sequence>
<gene>
    <name evidence="2" type="ORF">GGX14DRAFT_694045</name>
</gene>
<accession>A0AAD7E2N4</accession>
<evidence type="ECO:0000256" key="1">
    <source>
        <dbReference type="SAM" id="SignalP"/>
    </source>
</evidence>
<evidence type="ECO:0000313" key="3">
    <source>
        <dbReference type="Proteomes" id="UP001219525"/>
    </source>
</evidence>
<keyword evidence="1" id="KW-0732">Signal</keyword>
<evidence type="ECO:0000313" key="2">
    <source>
        <dbReference type="EMBL" id="KAJ7224274.1"/>
    </source>
</evidence>
<dbReference type="EMBL" id="JARJCW010000005">
    <property type="protein sequence ID" value="KAJ7224274.1"/>
    <property type="molecule type" value="Genomic_DNA"/>
</dbReference>
<dbReference type="Proteomes" id="UP001219525">
    <property type="component" value="Unassembled WGS sequence"/>
</dbReference>
<protein>
    <submittedName>
        <fullName evidence="2">Uncharacterized protein</fullName>
    </submittedName>
</protein>
<organism evidence="2 3">
    <name type="scientific">Mycena pura</name>
    <dbReference type="NCBI Taxonomy" id="153505"/>
    <lineage>
        <taxon>Eukaryota</taxon>
        <taxon>Fungi</taxon>
        <taxon>Dikarya</taxon>
        <taxon>Basidiomycota</taxon>
        <taxon>Agaricomycotina</taxon>
        <taxon>Agaricomycetes</taxon>
        <taxon>Agaricomycetidae</taxon>
        <taxon>Agaricales</taxon>
        <taxon>Marasmiineae</taxon>
        <taxon>Mycenaceae</taxon>
        <taxon>Mycena</taxon>
    </lineage>
</organism>
<dbReference type="AlphaFoldDB" id="A0AAD7E2N4"/>
<reference evidence="2" key="1">
    <citation type="submission" date="2023-03" db="EMBL/GenBank/DDBJ databases">
        <title>Massive genome expansion in bonnet fungi (Mycena s.s.) driven by repeated elements and novel gene families across ecological guilds.</title>
        <authorList>
            <consortium name="Lawrence Berkeley National Laboratory"/>
            <person name="Harder C.B."/>
            <person name="Miyauchi S."/>
            <person name="Viragh M."/>
            <person name="Kuo A."/>
            <person name="Thoen E."/>
            <person name="Andreopoulos B."/>
            <person name="Lu D."/>
            <person name="Skrede I."/>
            <person name="Drula E."/>
            <person name="Henrissat B."/>
            <person name="Morin E."/>
            <person name="Kohler A."/>
            <person name="Barry K."/>
            <person name="LaButti K."/>
            <person name="Morin E."/>
            <person name="Salamov A."/>
            <person name="Lipzen A."/>
            <person name="Mereny Z."/>
            <person name="Hegedus B."/>
            <person name="Baldrian P."/>
            <person name="Stursova M."/>
            <person name="Weitz H."/>
            <person name="Taylor A."/>
            <person name="Grigoriev I.V."/>
            <person name="Nagy L.G."/>
            <person name="Martin F."/>
            <person name="Kauserud H."/>
        </authorList>
    </citation>
    <scope>NUCLEOTIDE SEQUENCE</scope>
    <source>
        <strain evidence="2">9144</strain>
    </source>
</reference>
<comment type="caution">
    <text evidence="2">The sequence shown here is derived from an EMBL/GenBank/DDBJ whole genome shotgun (WGS) entry which is preliminary data.</text>
</comment>
<feature type="signal peptide" evidence="1">
    <location>
        <begin position="1"/>
        <end position="20"/>
    </location>
</feature>